<comment type="catalytic activity">
    <reaction evidence="1 7">
        <text>Hydrolysis of terminal non-reducing alpha-L-arabinofuranoside residues in alpha-L-arabinosides.</text>
        <dbReference type="EC" id="3.2.1.55"/>
    </reaction>
</comment>
<dbReference type="Proteomes" id="UP000290975">
    <property type="component" value="Unassembled WGS sequence"/>
</dbReference>
<keyword evidence="3 7" id="KW-0964">Secreted</keyword>
<dbReference type="PANTHER" id="PTHR40631:SF2">
    <property type="entry name" value="ALPHA-L-ARABINOFURANOSIDASE"/>
    <property type="match status" value="1"/>
</dbReference>
<keyword evidence="6 7" id="KW-0326">Glycosidase</keyword>
<dbReference type="EMBL" id="BBQY01000001">
    <property type="protein sequence ID" value="GBH28870.1"/>
    <property type="molecule type" value="Genomic_DNA"/>
</dbReference>
<dbReference type="GO" id="GO:0005576">
    <property type="term" value="C:extracellular region"/>
    <property type="evidence" value="ECO:0007669"/>
    <property type="project" value="UniProtKB-SubCell"/>
</dbReference>
<evidence type="ECO:0000256" key="1">
    <source>
        <dbReference type="ARBA" id="ARBA00001462"/>
    </source>
</evidence>
<dbReference type="GO" id="GO:0046373">
    <property type="term" value="P:L-arabinose metabolic process"/>
    <property type="evidence" value="ECO:0007669"/>
    <property type="project" value="UniProtKB-UniRule"/>
</dbReference>
<evidence type="ECO:0000256" key="4">
    <source>
        <dbReference type="ARBA" id="ARBA00022729"/>
    </source>
</evidence>
<comment type="subcellular location">
    <subcellularLocation>
        <location evidence="2 7">Secreted</location>
    </subcellularLocation>
</comment>
<keyword evidence="4 7" id="KW-0732">Signal</keyword>
<evidence type="ECO:0000256" key="2">
    <source>
        <dbReference type="ARBA" id="ARBA00004613"/>
    </source>
</evidence>
<dbReference type="EC" id="3.2.1.55" evidence="7"/>
<gene>
    <name evidence="8" type="ORF">MBESOW_P0123</name>
</gene>
<keyword evidence="5 7" id="KW-0378">Hydrolase</keyword>
<dbReference type="InterPro" id="IPR023296">
    <property type="entry name" value="Glyco_hydro_beta-prop_sf"/>
</dbReference>
<dbReference type="Pfam" id="PF03664">
    <property type="entry name" value="Glyco_hydro_62"/>
    <property type="match status" value="1"/>
</dbReference>
<evidence type="ECO:0000313" key="9">
    <source>
        <dbReference type="Proteomes" id="UP000290975"/>
    </source>
</evidence>
<dbReference type="CDD" id="cd08987">
    <property type="entry name" value="GH62"/>
    <property type="match status" value="1"/>
</dbReference>
<dbReference type="InterPro" id="IPR005193">
    <property type="entry name" value="GH62_arabinosidase"/>
</dbReference>
<evidence type="ECO:0000313" key="8">
    <source>
        <dbReference type="EMBL" id="GBH28870.1"/>
    </source>
</evidence>
<evidence type="ECO:0000256" key="6">
    <source>
        <dbReference type="ARBA" id="ARBA00023295"/>
    </source>
</evidence>
<comment type="similarity">
    <text evidence="7">Belongs to the glycosyl hydrolase 62 family.</text>
</comment>
<dbReference type="GO" id="GO:0046556">
    <property type="term" value="F:alpha-L-arabinofuranosidase activity"/>
    <property type="evidence" value="ECO:0007669"/>
    <property type="project" value="UniProtKB-UniRule"/>
</dbReference>
<protein>
    <recommendedName>
        <fullName evidence="7">Alpha-L-arabinofuranosidase</fullName>
        <ecNumber evidence="7">3.2.1.55</ecNumber>
    </recommendedName>
</protein>
<evidence type="ECO:0000256" key="7">
    <source>
        <dbReference type="RuleBase" id="RU368117"/>
    </source>
</evidence>
<sequence length="380" mass="42134">MPRPSEAIAKPSAAKPETIMRGFRTLRNRRYSGSILTAIAALGAMASASAWAGSSQPAGFRWESSLPLITPPADGAPGFHGVKDPSIVYHDGKYHVFLTTATSNGWGVAYTSFADWKDALKAPIIGLEKAPMGPGYRAAPQVFYFAPQKLWYLVYQGGDPLYSTSSDISDPTSWSAPKPFYDTVPEIVKQPNGKPGWLDFWTICDDQNCYLFFTNDNGSFYRAETSLAEFPKGFHNTTRVMEGRKEDIFEASNTYKIAGTNNYLTLIEAIGPKGRYFRAWTSDSLAGEWKPLTPDPMNIFASADNVRFKGRVWSEGVSHGEMIRSTSDQTMAIDPCKPLQFLYQGLDMEKGKTYEYIQLPYRLGVITAKGPNPISRMCPK</sequence>
<evidence type="ECO:0000256" key="5">
    <source>
        <dbReference type="ARBA" id="ARBA00022801"/>
    </source>
</evidence>
<keyword evidence="9" id="KW-1185">Reference proteome</keyword>
<evidence type="ECO:0000256" key="3">
    <source>
        <dbReference type="ARBA" id="ARBA00022525"/>
    </source>
</evidence>
<comment type="caution">
    <text evidence="8">The sequence shown here is derived from an EMBL/GenBank/DDBJ whole genome shotgun (WGS) entry which is preliminary data.</text>
</comment>
<name>A0A401IWV2_SPHXE</name>
<proteinExistence type="inferred from homology"/>
<accession>A0A401IWV2</accession>
<reference evidence="8 9" key="1">
    <citation type="submission" date="2014-12" db="EMBL/GenBank/DDBJ databases">
        <title>Whole genome sequencing of Sphingobium xenophagum OW59.</title>
        <authorList>
            <person name="Ohta Y."/>
            <person name="Nishi S."/>
            <person name="Hatada Y."/>
        </authorList>
    </citation>
    <scope>NUCLEOTIDE SEQUENCE [LARGE SCALE GENOMIC DNA]</scope>
    <source>
        <strain evidence="8 9">OW59</strain>
    </source>
</reference>
<dbReference type="AlphaFoldDB" id="A0A401IWV2"/>
<organism evidence="8 9">
    <name type="scientific">Sphingobium xenophagum</name>
    <dbReference type="NCBI Taxonomy" id="121428"/>
    <lineage>
        <taxon>Bacteria</taxon>
        <taxon>Pseudomonadati</taxon>
        <taxon>Pseudomonadota</taxon>
        <taxon>Alphaproteobacteria</taxon>
        <taxon>Sphingomonadales</taxon>
        <taxon>Sphingomonadaceae</taxon>
        <taxon>Sphingobium</taxon>
    </lineage>
</organism>
<dbReference type="Gene3D" id="2.115.10.20">
    <property type="entry name" value="Glycosyl hydrolase domain, family 43"/>
    <property type="match status" value="1"/>
</dbReference>
<comment type="function">
    <text evidence="7">Involved in the degradation of xylan and is a key enzyme in the complete degradation of the plant cell wall. It has a specific arabinofuranose-debranching activity on xylan from gramineae. Acts synergistically with the xylanases and binds specifically to xylan. From small arabinoxylo-oligosides (ranging from arabinoxylotriose to arabinoxylohexaose), it liberates arabinose and, after prolonged incubation, the purified enzyme exhibits some xylanolytic activity as well.</text>
</comment>
<dbReference type="PANTHER" id="PTHR40631">
    <property type="entry name" value="ALPHA-L-ARABINOFURANOSIDASE AXHA-2-RELATED"/>
    <property type="match status" value="1"/>
</dbReference>
<dbReference type="GO" id="GO:0045493">
    <property type="term" value="P:xylan catabolic process"/>
    <property type="evidence" value="ECO:0007669"/>
    <property type="project" value="UniProtKB-UniRule"/>
</dbReference>
<dbReference type="SUPFAM" id="SSF75005">
    <property type="entry name" value="Arabinanase/levansucrase/invertase"/>
    <property type="match status" value="1"/>
</dbReference>